<keyword evidence="2" id="KW-1185">Reference proteome</keyword>
<dbReference type="CDD" id="cd00065">
    <property type="entry name" value="FYVE_like_SF"/>
    <property type="match status" value="1"/>
</dbReference>
<sequence>MNASRREPPHKQRWIELSEDQQKALIEEADTVVKEIVAANDAFIADGGVLRDPQWRLIRTKEGMHVYRQRRKAIKQRGKESSAPVIESPSWSSSQTLSRYRPEISSQEEPCLVSLMALHGTTDGTLDDCMFGCFIPNNEEWKLRSSYINDGIDDSRFAKEHPAVLTGIVQQRDFLILESLGFMRDCNGEKVGYFLMHSVALREIPELSHLNIVRGLMSFCYVFRQGKPGKVDIYTRGFFDSRGEMPGRLSVAIAADAALCCVNLIQYAYIKKLTWLMKHSGHGRSGGHATQSTHCEACEKSFSKFSLTHSGSGTACSICRRVVCSKCSVLKKMVMDVSDTGSVQHCSFQFCLRCLLKTKKQCGWEIALSGSDTAS</sequence>
<dbReference type="GeneID" id="20646462"/>
<reference evidence="1 2" key="1">
    <citation type="journal article" date="2006" name="Science">
        <title>Phytophthora genome sequences uncover evolutionary origins and mechanisms of pathogenesis.</title>
        <authorList>
            <person name="Tyler B.M."/>
            <person name="Tripathy S."/>
            <person name="Zhang X."/>
            <person name="Dehal P."/>
            <person name="Jiang R.H."/>
            <person name="Aerts A."/>
            <person name="Arredondo F.D."/>
            <person name="Baxter L."/>
            <person name="Bensasson D."/>
            <person name="Beynon J.L."/>
            <person name="Chapman J."/>
            <person name="Damasceno C.M."/>
            <person name="Dorrance A.E."/>
            <person name="Dou D."/>
            <person name="Dickerman A.W."/>
            <person name="Dubchak I.L."/>
            <person name="Garbelotto M."/>
            <person name="Gijzen M."/>
            <person name="Gordon S.G."/>
            <person name="Govers F."/>
            <person name="Grunwald N.J."/>
            <person name="Huang W."/>
            <person name="Ivors K.L."/>
            <person name="Jones R.W."/>
            <person name="Kamoun S."/>
            <person name="Krampis K."/>
            <person name="Lamour K.H."/>
            <person name="Lee M.K."/>
            <person name="McDonald W.H."/>
            <person name="Medina M."/>
            <person name="Meijer H.J."/>
            <person name="Nordberg E.K."/>
            <person name="Maclean D.J."/>
            <person name="Ospina-Giraldo M.D."/>
            <person name="Morris P.F."/>
            <person name="Phuntumart V."/>
            <person name="Putnam N.H."/>
            <person name="Rash S."/>
            <person name="Rose J.K."/>
            <person name="Sakihama Y."/>
            <person name="Salamov A.A."/>
            <person name="Savidor A."/>
            <person name="Scheuring C.F."/>
            <person name="Smith B.M."/>
            <person name="Sobral B.W."/>
            <person name="Terry A."/>
            <person name="Torto-Alalibo T.A."/>
            <person name="Win J."/>
            <person name="Xu Z."/>
            <person name="Zhang H."/>
            <person name="Grigoriev I.V."/>
            <person name="Rokhsar D.S."/>
            <person name="Boore J.L."/>
        </authorList>
    </citation>
    <scope>NUCLEOTIDE SEQUENCE [LARGE SCALE GENOMIC DNA]</scope>
    <source>
        <strain evidence="1 2">P6497</strain>
    </source>
</reference>
<dbReference type="AlphaFoldDB" id="G4ZH25"/>
<proteinExistence type="predicted"/>
<dbReference type="InterPro" id="IPR023393">
    <property type="entry name" value="START-like_dom_sf"/>
</dbReference>
<dbReference type="PANTHER" id="PTHR13510">
    <property type="entry name" value="FYVE-FINGER-CONTAINING RAB5 EFFECTOR PROTEIN RABENOSYN-5-RELATED"/>
    <property type="match status" value="1"/>
</dbReference>
<evidence type="ECO:0008006" key="3">
    <source>
        <dbReference type="Google" id="ProtNLM"/>
    </source>
</evidence>
<dbReference type="KEGG" id="psoj:PHYSODRAFT_332394"/>
<gene>
    <name evidence="1" type="ORF">PHYSODRAFT_332394</name>
</gene>
<organism evidence="1 2">
    <name type="scientific">Phytophthora sojae (strain P6497)</name>
    <name type="common">Soybean stem and root rot agent</name>
    <name type="synonym">Phytophthora megasperma f. sp. glycines</name>
    <dbReference type="NCBI Taxonomy" id="1094619"/>
    <lineage>
        <taxon>Eukaryota</taxon>
        <taxon>Sar</taxon>
        <taxon>Stramenopiles</taxon>
        <taxon>Oomycota</taxon>
        <taxon>Peronosporomycetes</taxon>
        <taxon>Peronosporales</taxon>
        <taxon>Peronosporaceae</taxon>
        <taxon>Phytophthora</taxon>
    </lineage>
</organism>
<protein>
    <recommendedName>
        <fullName evidence="3">FYVE-type domain-containing protein</fullName>
    </recommendedName>
</protein>
<dbReference type="Proteomes" id="UP000002640">
    <property type="component" value="Unassembled WGS sequence"/>
</dbReference>
<dbReference type="PANTHER" id="PTHR13510:SF44">
    <property type="entry name" value="RABENOSYN-5"/>
    <property type="match status" value="1"/>
</dbReference>
<evidence type="ECO:0000313" key="2">
    <source>
        <dbReference type="Proteomes" id="UP000002640"/>
    </source>
</evidence>
<accession>G4ZH25</accession>
<dbReference type="Gene3D" id="3.30.530.20">
    <property type="match status" value="1"/>
</dbReference>
<dbReference type="InterPro" id="IPR052727">
    <property type="entry name" value="Rab4/Rab5_effector"/>
</dbReference>
<dbReference type="OMA" id="KWFANEL"/>
<evidence type="ECO:0000313" key="1">
    <source>
        <dbReference type="EMBL" id="EGZ18650.1"/>
    </source>
</evidence>
<name>G4ZH25_PHYSP</name>
<dbReference type="InParanoid" id="G4ZH25"/>
<dbReference type="RefSeq" id="XP_009527708.1">
    <property type="nucleotide sequence ID" value="XM_009529413.1"/>
</dbReference>
<dbReference type="EMBL" id="JH159154">
    <property type="protein sequence ID" value="EGZ18650.1"/>
    <property type="molecule type" value="Genomic_DNA"/>
</dbReference>